<evidence type="ECO:0000313" key="1">
    <source>
        <dbReference type="EMBL" id="ARS01310.1"/>
    </source>
</evidence>
<reference evidence="1" key="1">
    <citation type="submission" date="2017-02" db="EMBL/GenBank/DDBJ databases">
        <title>PCR markers derived from comparative genomics for detection and identification of the rice pathogen Ustilaginoidea virens in plant tissues.</title>
        <authorList>
            <person name="Tang J."/>
            <person name="Zheng L."/>
            <person name="Jia Q."/>
            <person name="Liu H."/>
            <person name="Hsiang T."/>
            <person name="Huang J."/>
        </authorList>
    </citation>
    <scope>NUCLEOTIDE SEQUENCE</scope>
    <source>
        <strain evidence="1">HWD-2</strain>
    </source>
</reference>
<name>A0A1X9WE75_USTVR</name>
<accession>A0A1X9WE75</accession>
<organism evidence="1">
    <name type="scientific">Ustilaginoidea virens</name>
    <name type="common">Rice false smut fungus</name>
    <name type="synonym">Villosiclava virens</name>
    <dbReference type="NCBI Taxonomy" id="1159556"/>
    <lineage>
        <taxon>Eukaryota</taxon>
        <taxon>Fungi</taxon>
        <taxon>Dikarya</taxon>
        <taxon>Ascomycota</taxon>
        <taxon>Pezizomycotina</taxon>
        <taxon>Sordariomycetes</taxon>
        <taxon>Hypocreomycetidae</taxon>
        <taxon>Hypocreales</taxon>
        <taxon>Clavicipitaceae</taxon>
        <taxon>Ustilaginoidea</taxon>
    </lineage>
</organism>
<sequence>MACYSRSCWFNSNHVTFDESIFYKDEEQLPIPAKQREDLNTFISDVKETPIVDDFELIASGNLIENPFTNKATNQGTTPIDTIKAINTIDDTPQPTAIDLKVIDYPEESIAQALLPSPLFSPEPDDQTEPIPPLDNIFCVRVDNIERKAYEVFIAAIIKPLAMMEAPYITNMPKEPAI</sequence>
<dbReference type="EMBL" id="KY617815">
    <property type="protein sequence ID" value="ARS01310.1"/>
    <property type="molecule type" value="Genomic_DNA"/>
</dbReference>
<protein>
    <submittedName>
        <fullName evidence="1">Uncharacterized protein</fullName>
    </submittedName>
</protein>
<proteinExistence type="predicted"/>
<dbReference type="AlphaFoldDB" id="A0A1X9WE75"/>